<protein>
    <submittedName>
        <fullName evidence="7">Putative O-antigen ligase</fullName>
    </submittedName>
</protein>
<dbReference type="Pfam" id="PF04932">
    <property type="entry name" value="Wzy_C"/>
    <property type="match status" value="1"/>
</dbReference>
<feature type="domain" description="O-antigen ligase-related" evidence="6">
    <location>
        <begin position="193"/>
        <end position="344"/>
    </location>
</feature>
<dbReference type="AlphaFoldDB" id="A0A0S4LGL0"/>
<keyword evidence="2 5" id="KW-0812">Transmembrane</keyword>
<dbReference type="PANTHER" id="PTHR37422:SF13">
    <property type="entry name" value="LIPOPOLYSACCHARIDE BIOSYNTHESIS PROTEIN PA4999-RELATED"/>
    <property type="match status" value="1"/>
</dbReference>
<evidence type="ECO:0000313" key="7">
    <source>
        <dbReference type="EMBL" id="CUS35140.1"/>
    </source>
</evidence>
<dbReference type="STRING" id="1742972.COMA1_20140"/>
<keyword evidence="8" id="KW-1185">Reference proteome</keyword>
<feature type="transmembrane region" description="Helical" evidence="5">
    <location>
        <begin position="340"/>
        <end position="359"/>
    </location>
</feature>
<evidence type="ECO:0000256" key="3">
    <source>
        <dbReference type="ARBA" id="ARBA00022989"/>
    </source>
</evidence>
<proteinExistence type="predicted"/>
<feature type="transmembrane region" description="Helical" evidence="5">
    <location>
        <begin position="59"/>
        <end position="77"/>
    </location>
</feature>
<organism evidence="7 8">
    <name type="scientific">Candidatus Nitrospira nitrosa</name>
    <dbReference type="NCBI Taxonomy" id="1742972"/>
    <lineage>
        <taxon>Bacteria</taxon>
        <taxon>Pseudomonadati</taxon>
        <taxon>Nitrospirota</taxon>
        <taxon>Nitrospiria</taxon>
        <taxon>Nitrospirales</taxon>
        <taxon>Nitrospiraceae</taxon>
        <taxon>Nitrospira</taxon>
    </lineage>
</organism>
<accession>A0A0S4LGL0</accession>
<evidence type="ECO:0000259" key="6">
    <source>
        <dbReference type="Pfam" id="PF04932"/>
    </source>
</evidence>
<keyword evidence="3 5" id="KW-1133">Transmembrane helix</keyword>
<dbReference type="GO" id="GO:0016020">
    <property type="term" value="C:membrane"/>
    <property type="evidence" value="ECO:0007669"/>
    <property type="project" value="UniProtKB-SubCell"/>
</dbReference>
<evidence type="ECO:0000313" key="8">
    <source>
        <dbReference type="Proteomes" id="UP000199032"/>
    </source>
</evidence>
<dbReference type="PANTHER" id="PTHR37422">
    <property type="entry name" value="TEICHURONIC ACID BIOSYNTHESIS PROTEIN TUAE"/>
    <property type="match status" value="1"/>
</dbReference>
<comment type="subcellular location">
    <subcellularLocation>
        <location evidence="1">Membrane</location>
        <topology evidence="1">Multi-pass membrane protein</topology>
    </subcellularLocation>
</comment>
<feature type="transmembrane region" description="Helical" evidence="5">
    <location>
        <begin position="30"/>
        <end position="47"/>
    </location>
</feature>
<evidence type="ECO:0000256" key="1">
    <source>
        <dbReference type="ARBA" id="ARBA00004141"/>
    </source>
</evidence>
<dbReference type="InterPro" id="IPR007016">
    <property type="entry name" value="O-antigen_ligase-rel_domated"/>
</dbReference>
<evidence type="ECO:0000256" key="5">
    <source>
        <dbReference type="SAM" id="Phobius"/>
    </source>
</evidence>
<feature type="transmembrane region" description="Helical" evidence="5">
    <location>
        <begin position="154"/>
        <end position="175"/>
    </location>
</feature>
<dbReference type="RefSeq" id="WP_090747410.1">
    <property type="nucleotide sequence ID" value="NZ_CZQA01000008.1"/>
</dbReference>
<feature type="transmembrane region" description="Helical" evidence="5">
    <location>
        <begin position="398"/>
        <end position="418"/>
    </location>
</feature>
<dbReference type="Proteomes" id="UP000199032">
    <property type="component" value="Unassembled WGS sequence"/>
</dbReference>
<gene>
    <name evidence="7" type="ORF">COMA1_20140</name>
</gene>
<feature type="transmembrane region" description="Helical" evidence="5">
    <location>
        <begin position="115"/>
        <end position="133"/>
    </location>
</feature>
<reference evidence="7 8" key="1">
    <citation type="submission" date="2015-10" db="EMBL/GenBank/DDBJ databases">
        <authorList>
            <person name="Gilbert D.G."/>
        </authorList>
    </citation>
    <scope>NUCLEOTIDE SEQUENCE [LARGE SCALE GENOMIC DNA]</scope>
    <source>
        <strain evidence="7">COMA1</strain>
    </source>
</reference>
<feature type="transmembrane region" description="Helical" evidence="5">
    <location>
        <begin position="195"/>
        <end position="217"/>
    </location>
</feature>
<keyword evidence="4 5" id="KW-0472">Membrane</keyword>
<dbReference type="GO" id="GO:0016874">
    <property type="term" value="F:ligase activity"/>
    <property type="evidence" value="ECO:0007669"/>
    <property type="project" value="UniProtKB-KW"/>
</dbReference>
<feature type="transmembrane region" description="Helical" evidence="5">
    <location>
        <begin position="229"/>
        <end position="246"/>
    </location>
</feature>
<feature type="transmembrane region" description="Helical" evidence="5">
    <location>
        <begin position="371"/>
        <end position="392"/>
    </location>
</feature>
<sequence length="428" mass="47998">MMIKLSCGLQTLLAVSPLFVLTIKGWISGILFASSALAVFMLCVDYARHSPSFLRNNNWLWCYIILFIVPVAAIFLGQTGRQDYSGRDYDSPSRFVLSIPILLVLFQHRFDVLKSMIYVMPGAIFITCIVVTLNPENPWGHLNDPAHFRASTYFVDPLTFGSLNMTLGLCCLLSIDLYGRDDWGVRVYKTTGFIVGVYLSILSGSRTGWLALPLVLYMWSHLRLTRYRAPVFISILLLASGSYYLSATLQQRLDVAVQEIISYHWDSLNPQTSVGDRLSFLRMAVFLFAQNPWSGFGDHGFATFINSPDLNRYALQQTQEFALHSGFHNEIATNMVRSGVWGLLSSSALFLMPALFFIRSLCAPSPQIKRIALLALSYLVCTFISGMTTEVFNLKFTATFHALMFTCFISSLLVHHAVGQGSEKNEST</sequence>
<dbReference type="OrthoDB" id="8576060at2"/>
<evidence type="ECO:0000256" key="2">
    <source>
        <dbReference type="ARBA" id="ARBA00022692"/>
    </source>
</evidence>
<name>A0A0S4LGL0_9BACT</name>
<evidence type="ECO:0000256" key="4">
    <source>
        <dbReference type="ARBA" id="ARBA00023136"/>
    </source>
</evidence>
<dbReference type="EMBL" id="CZQA01000008">
    <property type="protein sequence ID" value="CUS35140.1"/>
    <property type="molecule type" value="Genomic_DNA"/>
</dbReference>
<dbReference type="InterPro" id="IPR051533">
    <property type="entry name" value="WaaL-like"/>
</dbReference>
<keyword evidence="7" id="KW-0436">Ligase</keyword>